<dbReference type="Gene3D" id="2.10.70.100">
    <property type="match status" value="1"/>
</dbReference>
<dbReference type="PROSITE" id="PS50112">
    <property type="entry name" value="PAS"/>
    <property type="match status" value="2"/>
</dbReference>
<dbReference type="SMART" id="SM00388">
    <property type="entry name" value="HisKA"/>
    <property type="match status" value="1"/>
</dbReference>
<evidence type="ECO:0000256" key="1">
    <source>
        <dbReference type="ARBA" id="ARBA00000085"/>
    </source>
</evidence>
<evidence type="ECO:0000256" key="2">
    <source>
        <dbReference type="ARBA" id="ARBA00012438"/>
    </source>
</evidence>
<dbReference type="InterPro" id="IPR013655">
    <property type="entry name" value="PAS_fold_3"/>
</dbReference>
<reference evidence="11" key="1">
    <citation type="submission" date="2016-11" db="EMBL/GenBank/DDBJ databases">
        <authorList>
            <person name="Varghese N."/>
            <person name="Submissions S."/>
        </authorList>
    </citation>
    <scope>NUCLEOTIDE SEQUENCE [LARGE SCALE GENOMIC DNA]</scope>
    <source>
        <strain evidence="11">DSM 17963</strain>
    </source>
</reference>
<dbReference type="InterPro" id="IPR000700">
    <property type="entry name" value="PAS-assoc_C"/>
</dbReference>
<dbReference type="SUPFAM" id="SSF55874">
    <property type="entry name" value="ATPase domain of HSP90 chaperone/DNA topoisomerase II/histidine kinase"/>
    <property type="match status" value="1"/>
</dbReference>
<evidence type="ECO:0000256" key="3">
    <source>
        <dbReference type="ARBA" id="ARBA00022553"/>
    </source>
</evidence>
<sequence>MSFGYSNFEKAIRHSKDKRFHLVNLTTFTFTKNWCNSNSLYKIINLNNQKNKQEYYFLQNGGESAQIIGQIDWDNHILGSPDKWPENLKNTLSTLLSSKFPMFLWWGNDLVQFYNDSYRPSFGNEGKHPQAMGQKGIDCWPEIWDFIYPLITKVLTTGESVWYDDLLLPIFRNGKMEDVYWTFSYSPVRDDERQIKGVLVICNETTEKVKYSLNLKQSKEELEFAINAAEFGTFDLNPQTRRFSANERLKNWFGLKSDEEIQLTKALEAIAETDRERVIQSIEKTLDYKSGGKFDIEYTIINPITKIKTIVHALGKAWFDDNKIPYRFNGTLQDVTAHKKAAEELLKSRQLSDLTIKSMGLGLFNVDYAANSIEYSPEFSLIMSGNIKSNFTRKDFLKYVHPEDLHLRTHAIQNGIETGTFYYTPRVIWDDGSIHRIAVSAARIYNAHGKTAAFSGTIADITEQENSRLALQQAESRLERTKLEADRLFQNVTDSSPTGLWLSNTEGKLSYFNKTLIDFTGIPYEELLAGNWTSIIYEEDYKQAKQAYLQALENRTHFDVLFRAVKNSGDLVWCRAAGDPFYDTDGQYGGYAGFCMDIDEIISNRKAVTESEYKVTAMIEQSPVGICLFTGHDMKIEIANDIIVSYWGKDRSVIGQPLIEAVPELKGQPFLDILQEVYRTGETYYGHAMPADLRINGQLSTYYFEFTYTPIKDSKGEVYGIMDIAVDVTDQVMASKKLEETRQALSGAIELAELSTWILNASDNSITCSDRFKNWLGLEKNTANRNEFLELINEPYREKVTLTLDEALSHQREPFYDYEFPITNKVTGQVRIIHANAQIIYNKEGKTEFISGTAQDITKERELQQELTFKVKERTAELHAVNAELEVNNRELSQFAYIASHDLQEPVRKISVFTDMLKNNLDKNPEKVNLYIDKIMSSARRMENLIKDVLQFSRLSNIAQQFEKVDLNEVLNDILMDFDLIIEQKNAVIQMQELPVIEAIALQMSQLFGNLISNALKYTREGISPEISIRWEKLSESEISLEQLNTEYAYIQIEVQDNGIGFSQQYAEQIFNIFQRLHGNDQFSGTGIGLAMCRKILQNHNGLITAASQEGIGTTFTIIIPEIHEKNKP</sequence>
<comment type="catalytic activity">
    <reaction evidence="1">
        <text>ATP + protein L-histidine = ADP + protein N-phospho-L-histidine.</text>
        <dbReference type="EC" id="2.7.13.3"/>
    </reaction>
</comment>
<dbReference type="PANTHER" id="PTHR43304:SF1">
    <property type="entry name" value="PAC DOMAIN-CONTAINING PROTEIN"/>
    <property type="match status" value="1"/>
</dbReference>
<dbReference type="SMART" id="SM00086">
    <property type="entry name" value="PAC"/>
    <property type="match status" value="4"/>
</dbReference>
<dbReference type="Pfam" id="PF08447">
    <property type="entry name" value="PAS_3"/>
    <property type="match status" value="2"/>
</dbReference>
<dbReference type="SMART" id="SM00387">
    <property type="entry name" value="HATPase_c"/>
    <property type="match status" value="1"/>
</dbReference>
<evidence type="ECO:0000313" key="11">
    <source>
        <dbReference type="Proteomes" id="UP000184071"/>
    </source>
</evidence>
<feature type="coiled-coil region" evidence="6">
    <location>
        <begin position="464"/>
        <end position="491"/>
    </location>
</feature>
<keyword evidence="11" id="KW-1185">Reference proteome</keyword>
<keyword evidence="3" id="KW-0597">Phosphoprotein</keyword>
<feature type="domain" description="PAC" evidence="9">
    <location>
        <begin position="421"/>
        <end position="473"/>
    </location>
</feature>
<dbReference type="Pfam" id="PF02518">
    <property type="entry name" value="HATPase_c"/>
    <property type="match status" value="1"/>
</dbReference>
<dbReference type="Gene3D" id="1.10.287.130">
    <property type="match status" value="1"/>
</dbReference>
<dbReference type="CDD" id="cd00082">
    <property type="entry name" value="HisKA"/>
    <property type="match status" value="1"/>
</dbReference>
<evidence type="ECO:0000313" key="10">
    <source>
        <dbReference type="EMBL" id="SHG33130.1"/>
    </source>
</evidence>
<keyword evidence="4" id="KW-0808">Transferase</keyword>
<dbReference type="SUPFAM" id="SSF47384">
    <property type="entry name" value="Homodimeric domain of signal transducing histidine kinase"/>
    <property type="match status" value="1"/>
</dbReference>
<dbReference type="PROSITE" id="PS50113">
    <property type="entry name" value="PAC"/>
    <property type="match status" value="4"/>
</dbReference>
<dbReference type="NCBIfam" id="TIGR00229">
    <property type="entry name" value="sensory_box"/>
    <property type="match status" value="2"/>
</dbReference>
<dbReference type="InterPro" id="IPR001610">
    <property type="entry name" value="PAC"/>
</dbReference>
<feature type="domain" description="PAC" evidence="9">
    <location>
        <begin position="816"/>
        <end position="869"/>
    </location>
</feature>
<keyword evidence="6" id="KW-0175">Coiled coil</keyword>
<evidence type="ECO:0000259" key="7">
    <source>
        <dbReference type="PROSITE" id="PS50109"/>
    </source>
</evidence>
<dbReference type="InterPro" id="IPR035965">
    <property type="entry name" value="PAS-like_dom_sf"/>
</dbReference>
<feature type="domain" description="PAC" evidence="9">
    <location>
        <begin position="687"/>
        <end position="740"/>
    </location>
</feature>
<accession>A0A1M5IYS2</accession>
<gene>
    <name evidence="10" type="ORF">SAMN05443663_102545</name>
</gene>
<dbReference type="Pfam" id="PF08448">
    <property type="entry name" value="PAS_4"/>
    <property type="match status" value="1"/>
</dbReference>
<dbReference type="SMART" id="SM00091">
    <property type="entry name" value="PAS"/>
    <property type="match status" value="4"/>
</dbReference>
<dbReference type="InterPro" id="IPR036890">
    <property type="entry name" value="HATPase_C_sf"/>
</dbReference>
<dbReference type="InterPro" id="IPR013656">
    <property type="entry name" value="PAS_4"/>
</dbReference>
<evidence type="ECO:0000256" key="6">
    <source>
        <dbReference type="SAM" id="Coils"/>
    </source>
</evidence>
<dbReference type="Gene3D" id="3.30.565.10">
    <property type="entry name" value="Histidine kinase-like ATPase, C-terminal domain"/>
    <property type="match status" value="1"/>
</dbReference>
<dbReference type="Gene3D" id="3.30.450.20">
    <property type="entry name" value="PAS domain"/>
    <property type="match status" value="6"/>
</dbReference>
<dbReference type="Proteomes" id="UP000184071">
    <property type="component" value="Unassembled WGS sequence"/>
</dbReference>
<dbReference type="InterPro" id="IPR003661">
    <property type="entry name" value="HisK_dim/P_dom"/>
</dbReference>
<evidence type="ECO:0000256" key="4">
    <source>
        <dbReference type="ARBA" id="ARBA00022679"/>
    </source>
</evidence>
<dbReference type="InterPro" id="IPR052162">
    <property type="entry name" value="Sensor_kinase/Photoreceptor"/>
</dbReference>
<dbReference type="InterPro" id="IPR036097">
    <property type="entry name" value="HisK_dim/P_sf"/>
</dbReference>
<dbReference type="InterPro" id="IPR003594">
    <property type="entry name" value="HATPase_dom"/>
</dbReference>
<dbReference type="AlphaFoldDB" id="A0A1M5IYS2"/>
<dbReference type="Pfam" id="PF00512">
    <property type="entry name" value="HisKA"/>
    <property type="match status" value="1"/>
</dbReference>
<dbReference type="PANTHER" id="PTHR43304">
    <property type="entry name" value="PHYTOCHROME-LIKE PROTEIN CPH1"/>
    <property type="match status" value="1"/>
</dbReference>
<proteinExistence type="predicted"/>
<dbReference type="EC" id="2.7.13.3" evidence="2"/>
<protein>
    <recommendedName>
        <fullName evidence="2">histidine kinase</fullName>
        <ecNumber evidence="2">2.7.13.3</ecNumber>
    </recommendedName>
</protein>
<feature type="domain" description="PAS" evidence="8">
    <location>
        <begin position="485"/>
        <end position="555"/>
    </location>
</feature>
<dbReference type="InterPro" id="IPR000014">
    <property type="entry name" value="PAS"/>
</dbReference>
<dbReference type="OrthoDB" id="9766459at2"/>
<dbReference type="FunFam" id="3.30.565.10:FF:000006">
    <property type="entry name" value="Sensor histidine kinase WalK"/>
    <property type="match status" value="1"/>
</dbReference>
<feature type="domain" description="PAC" evidence="9">
    <location>
        <begin position="558"/>
        <end position="610"/>
    </location>
</feature>
<dbReference type="InterPro" id="IPR004358">
    <property type="entry name" value="Sig_transdc_His_kin-like_C"/>
</dbReference>
<keyword evidence="5" id="KW-0418">Kinase</keyword>
<dbReference type="STRING" id="370979.SAMN05443663_102545"/>
<dbReference type="GO" id="GO:0000155">
    <property type="term" value="F:phosphorelay sensor kinase activity"/>
    <property type="evidence" value="ECO:0007669"/>
    <property type="project" value="InterPro"/>
</dbReference>
<dbReference type="SUPFAM" id="SSF55785">
    <property type="entry name" value="PYP-like sensor domain (PAS domain)"/>
    <property type="match status" value="6"/>
</dbReference>
<evidence type="ECO:0000259" key="9">
    <source>
        <dbReference type="PROSITE" id="PS50113"/>
    </source>
</evidence>
<organism evidence="10 11">
    <name type="scientific">Flavobacterium defluvii</name>
    <dbReference type="NCBI Taxonomy" id="370979"/>
    <lineage>
        <taxon>Bacteria</taxon>
        <taxon>Pseudomonadati</taxon>
        <taxon>Bacteroidota</taxon>
        <taxon>Flavobacteriia</taxon>
        <taxon>Flavobacteriales</taxon>
        <taxon>Flavobacteriaceae</taxon>
        <taxon>Flavobacterium</taxon>
    </lineage>
</organism>
<evidence type="ECO:0000259" key="8">
    <source>
        <dbReference type="PROSITE" id="PS50112"/>
    </source>
</evidence>
<dbReference type="PROSITE" id="PS50109">
    <property type="entry name" value="HIS_KIN"/>
    <property type="match status" value="1"/>
</dbReference>
<feature type="domain" description="Histidine kinase" evidence="7">
    <location>
        <begin position="898"/>
        <end position="1124"/>
    </location>
</feature>
<evidence type="ECO:0000256" key="5">
    <source>
        <dbReference type="ARBA" id="ARBA00022777"/>
    </source>
</evidence>
<feature type="domain" description="PAS" evidence="8">
    <location>
        <begin position="218"/>
        <end position="289"/>
    </location>
</feature>
<dbReference type="PRINTS" id="PR00344">
    <property type="entry name" value="BCTRLSENSOR"/>
</dbReference>
<dbReference type="EMBL" id="FQWC01000002">
    <property type="protein sequence ID" value="SHG33130.1"/>
    <property type="molecule type" value="Genomic_DNA"/>
</dbReference>
<dbReference type="InterPro" id="IPR005467">
    <property type="entry name" value="His_kinase_dom"/>
</dbReference>
<name>A0A1M5IYS2_9FLAO</name>
<dbReference type="CDD" id="cd00130">
    <property type="entry name" value="PAS"/>
    <property type="match status" value="3"/>
</dbReference>